<protein>
    <submittedName>
        <fullName evidence="1">Uncharacterized protein</fullName>
    </submittedName>
</protein>
<dbReference type="EMBL" id="BMAV01017478">
    <property type="protein sequence ID" value="GFY69162.1"/>
    <property type="molecule type" value="Genomic_DNA"/>
</dbReference>
<proteinExistence type="predicted"/>
<keyword evidence="2" id="KW-1185">Reference proteome</keyword>
<name>A0A8X6YBQ4_9ARAC</name>
<comment type="caution">
    <text evidence="1">The sequence shown here is derived from an EMBL/GenBank/DDBJ whole genome shotgun (WGS) entry which is preliminary data.</text>
</comment>
<dbReference type="Proteomes" id="UP000886998">
    <property type="component" value="Unassembled WGS sequence"/>
</dbReference>
<accession>A0A8X6YBQ4</accession>
<reference evidence="1" key="1">
    <citation type="submission" date="2020-08" db="EMBL/GenBank/DDBJ databases">
        <title>Multicomponent nature underlies the extraordinary mechanical properties of spider dragline silk.</title>
        <authorList>
            <person name="Kono N."/>
            <person name="Nakamura H."/>
            <person name="Mori M."/>
            <person name="Yoshida Y."/>
            <person name="Ohtoshi R."/>
            <person name="Malay A.D."/>
            <person name="Moran D.A.P."/>
            <person name="Tomita M."/>
            <person name="Numata K."/>
            <person name="Arakawa K."/>
        </authorList>
    </citation>
    <scope>NUCLEOTIDE SEQUENCE</scope>
</reference>
<organism evidence="1 2">
    <name type="scientific">Trichonephila inaurata madagascariensis</name>
    <dbReference type="NCBI Taxonomy" id="2747483"/>
    <lineage>
        <taxon>Eukaryota</taxon>
        <taxon>Metazoa</taxon>
        <taxon>Ecdysozoa</taxon>
        <taxon>Arthropoda</taxon>
        <taxon>Chelicerata</taxon>
        <taxon>Arachnida</taxon>
        <taxon>Araneae</taxon>
        <taxon>Araneomorphae</taxon>
        <taxon>Entelegynae</taxon>
        <taxon>Araneoidea</taxon>
        <taxon>Nephilidae</taxon>
        <taxon>Trichonephila</taxon>
        <taxon>Trichonephila inaurata</taxon>
    </lineage>
</organism>
<sequence>MIRTIVPKEELKYPFFQRRIEANDIILSTYLQLISVPDDGKKPEVLRKAIAESSQSKNATVSKLECLLTCTSFNCNLCRPKTPTTPVLEDIKIDEPIIQDENNLMEIPNSSILTKKVKKNKEIKKGFHGGLCLL</sequence>
<dbReference type="AlphaFoldDB" id="A0A8X6YBQ4"/>
<evidence type="ECO:0000313" key="1">
    <source>
        <dbReference type="EMBL" id="GFY69162.1"/>
    </source>
</evidence>
<evidence type="ECO:0000313" key="2">
    <source>
        <dbReference type="Proteomes" id="UP000886998"/>
    </source>
</evidence>
<gene>
    <name evidence="1" type="ORF">TNIN_21471</name>
</gene>